<accession>A0A6A5RUF8</accession>
<dbReference type="AlphaFoldDB" id="A0A6A5RUF8"/>
<sequence>MFDWRLFLDNLLGIYGIVDNKPGWKDTQIWRWKLSNNISCASTEADQSCVHSSATSGHGRTAQHRPATAYKMCTHSAWCAFTRRTAFSSNQTLTAQTFTSTKNLGDSLRRTSTLSLMRGTNIYRVTSCLPLCATAFRFANASVSHSATLVSLLFATTRLFISCLRHFRCYRALGAITPCE</sequence>
<name>A0A6A5RUF8_9PLEO</name>
<dbReference type="Proteomes" id="UP000800082">
    <property type="component" value="Unassembled WGS sequence"/>
</dbReference>
<protein>
    <submittedName>
        <fullName evidence="1">Uncharacterized protein</fullName>
    </submittedName>
</protein>
<evidence type="ECO:0000313" key="2">
    <source>
        <dbReference type="Proteomes" id="UP000800082"/>
    </source>
</evidence>
<evidence type="ECO:0000313" key="1">
    <source>
        <dbReference type="EMBL" id="KAF1931199.1"/>
    </source>
</evidence>
<gene>
    <name evidence="1" type="ORF">M421DRAFT_341973</name>
</gene>
<dbReference type="GeneID" id="54347127"/>
<proteinExistence type="predicted"/>
<dbReference type="EMBL" id="ML978961">
    <property type="protein sequence ID" value="KAF1931199.1"/>
    <property type="molecule type" value="Genomic_DNA"/>
</dbReference>
<keyword evidence="2" id="KW-1185">Reference proteome</keyword>
<dbReference type="RefSeq" id="XP_033451447.1">
    <property type="nucleotide sequence ID" value="XM_033589480.1"/>
</dbReference>
<reference evidence="1" key="1">
    <citation type="journal article" date="2020" name="Stud. Mycol.">
        <title>101 Dothideomycetes genomes: a test case for predicting lifestyles and emergence of pathogens.</title>
        <authorList>
            <person name="Haridas S."/>
            <person name="Albert R."/>
            <person name="Binder M."/>
            <person name="Bloem J."/>
            <person name="Labutti K."/>
            <person name="Salamov A."/>
            <person name="Andreopoulos B."/>
            <person name="Baker S."/>
            <person name="Barry K."/>
            <person name="Bills G."/>
            <person name="Bluhm B."/>
            <person name="Cannon C."/>
            <person name="Castanera R."/>
            <person name="Culley D."/>
            <person name="Daum C."/>
            <person name="Ezra D."/>
            <person name="Gonzalez J."/>
            <person name="Henrissat B."/>
            <person name="Kuo A."/>
            <person name="Liang C."/>
            <person name="Lipzen A."/>
            <person name="Lutzoni F."/>
            <person name="Magnuson J."/>
            <person name="Mondo S."/>
            <person name="Nolan M."/>
            <person name="Ohm R."/>
            <person name="Pangilinan J."/>
            <person name="Park H.-J."/>
            <person name="Ramirez L."/>
            <person name="Alfaro M."/>
            <person name="Sun H."/>
            <person name="Tritt A."/>
            <person name="Yoshinaga Y."/>
            <person name="Zwiers L.-H."/>
            <person name="Turgeon B."/>
            <person name="Goodwin S."/>
            <person name="Spatafora J."/>
            <person name="Crous P."/>
            <person name="Grigoriev I."/>
        </authorList>
    </citation>
    <scope>NUCLEOTIDE SEQUENCE</scope>
    <source>
        <strain evidence="1">CBS 183.55</strain>
    </source>
</reference>
<organism evidence="1 2">
    <name type="scientific">Didymella exigua CBS 183.55</name>
    <dbReference type="NCBI Taxonomy" id="1150837"/>
    <lineage>
        <taxon>Eukaryota</taxon>
        <taxon>Fungi</taxon>
        <taxon>Dikarya</taxon>
        <taxon>Ascomycota</taxon>
        <taxon>Pezizomycotina</taxon>
        <taxon>Dothideomycetes</taxon>
        <taxon>Pleosporomycetidae</taxon>
        <taxon>Pleosporales</taxon>
        <taxon>Pleosporineae</taxon>
        <taxon>Didymellaceae</taxon>
        <taxon>Didymella</taxon>
    </lineage>
</organism>